<organism evidence="2 3">
    <name type="scientific">Marivirga aurantiaca</name>
    <dbReference type="NCBI Taxonomy" id="2802615"/>
    <lineage>
        <taxon>Bacteria</taxon>
        <taxon>Pseudomonadati</taxon>
        <taxon>Bacteroidota</taxon>
        <taxon>Cytophagia</taxon>
        <taxon>Cytophagales</taxon>
        <taxon>Marivirgaceae</taxon>
        <taxon>Marivirga</taxon>
    </lineage>
</organism>
<evidence type="ECO:0008006" key="4">
    <source>
        <dbReference type="Google" id="ProtNLM"/>
    </source>
</evidence>
<reference evidence="2" key="1">
    <citation type="submission" date="2021-01" db="EMBL/GenBank/DDBJ databases">
        <title>Marivirga aurantiaca sp. nov., isolated from intertidal surface sediments.</title>
        <authorList>
            <person name="Zhang M."/>
        </authorList>
    </citation>
    <scope>NUCLEOTIDE SEQUENCE</scope>
    <source>
        <strain evidence="2">S37H4</strain>
    </source>
</reference>
<gene>
    <name evidence="2" type="ORF">JKA74_01180</name>
</gene>
<feature type="chain" id="PRO_5037956978" description="PepSY domain-containing protein" evidence="1">
    <location>
        <begin position="21"/>
        <end position="107"/>
    </location>
</feature>
<accession>A0A934WVH9</accession>
<dbReference type="RefSeq" id="WP_201429318.1">
    <property type="nucleotide sequence ID" value="NZ_JAEQBW010000001.1"/>
</dbReference>
<evidence type="ECO:0000313" key="3">
    <source>
        <dbReference type="Proteomes" id="UP000611723"/>
    </source>
</evidence>
<dbReference type="EMBL" id="JAEQBW010000001">
    <property type="protein sequence ID" value="MBK6263630.1"/>
    <property type="molecule type" value="Genomic_DNA"/>
</dbReference>
<feature type="signal peptide" evidence="1">
    <location>
        <begin position="1"/>
        <end position="20"/>
    </location>
</feature>
<dbReference type="AlphaFoldDB" id="A0A934WVH9"/>
<evidence type="ECO:0000313" key="2">
    <source>
        <dbReference type="EMBL" id="MBK6263630.1"/>
    </source>
</evidence>
<dbReference type="Proteomes" id="UP000611723">
    <property type="component" value="Unassembled WGS sequence"/>
</dbReference>
<keyword evidence="1" id="KW-0732">Signal</keyword>
<protein>
    <recommendedName>
        <fullName evidence="4">PepSY domain-containing protein</fullName>
    </recommendedName>
</protein>
<proteinExistence type="predicted"/>
<sequence>MKKVFLSIVASLFIVGISLAQTVVNNTTNKKTNSEEIKIEDIPLKVKASVMKEAILVKNLKHSSREKKNGVYVYTFIIKEGKEKYQYRYDDQGKLLKKMKWEGEKDR</sequence>
<keyword evidence="3" id="KW-1185">Reference proteome</keyword>
<evidence type="ECO:0000256" key="1">
    <source>
        <dbReference type="SAM" id="SignalP"/>
    </source>
</evidence>
<name>A0A934WVH9_9BACT</name>
<comment type="caution">
    <text evidence="2">The sequence shown here is derived from an EMBL/GenBank/DDBJ whole genome shotgun (WGS) entry which is preliminary data.</text>
</comment>